<dbReference type="AlphaFoldDB" id="A0AA39LG07"/>
<evidence type="ECO:0000313" key="3">
    <source>
        <dbReference type="EMBL" id="KAK0395780.1"/>
    </source>
</evidence>
<feature type="chain" id="PRO_5041418854" description="UPAR/Ly6 domain-containing protein" evidence="2">
    <location>
        <begin position="28"/>
        <end position="139"/>
    </location>
</feature>
<sequence>MRGVESVITFAAVVLFAVTVGLVPCKAQQLWCHGGGANRQYAPTQCADETVECFKFECRNAQTPTGSFISRGCGVSVLSSATGLANESCFQAQGVCEKLHGQSYCFICNNAHMCNSAAFYDPLGLLSVVLCFVFCSVYY</sequence>
<keyword evidence="2" id="KW-0732">Signal</keyword>
<feature type="transmembrane region" description="Helical" evidence="1">
    <location>
        <begin position="117"/>
        <end position="138"/>
    </location>
</feature>
<keyword evidence="1" id="KW-1133">Transmembrane helix</keyword>
<protein>
    <recommendedName>
        <fullName evidence="5">UPAR/Ly6 domain-containing protein</fullName>
    </recommendedName>
</protein>
<name>A0AA39LG07_9BILA</name>
<keyword evidence="1" id="KW-0812">Transmembrane</keyword>
<evidence type="ECO:0000313" key="4">
    <source>
        <dbReference type="Proteomes" id="UP001175271"/>
    </source>
</evidence>
<comment type="caution">
    <text evidence="3">The sequence shown here is derived from an EMBL/GenBank/DDBJ whole genome shotgun (WGS) entry which is preliminary data.</text>
</comment>
<organism evidence="3 4">
    <name type="scientific">Steinernema hermaphroditum</name>
    <dbReference type="NCBI Taxonomy" id="289476"/>
    <lineage>
        <taxon>Eukaryota</taxon>
        <taxon>Metazoa</taxon>
        <taxon>Ecdysozoa</taxon>
        <taxon>Nematoda</taxon>
        <taxon>Chromadorea</taxon>
        <taxon>Rhabditida</taxon>
        <taxon>Tylenchina</taxon>
        <taxon>Panagrolaimomorpha</taxon>
        <taxon>Strongyloidoidea</taxon>
        <taxon>Steinernematidae</taxon>
        <taxon>Steinernema</taxon>
    </lineage>
</organism>
<keyword evidence="4" id="KW-1185">Reference proteome</keyword>
<dbReference type="Proteomes" id="UP001175271">
    <property type="component" value="Unassembled WGS sequence"/>
</dbReference>
<feature type="signal peptide" evidence="2">
    <location>
        <begin position="1"/>
        <end position="27"/>
    </location>
</feature>
<accession>A0AA39LG07</accession>
<gene>
    <name evidence="3" type="ORF">QR680_001424</name>
</gene>
<evidence type="ECO:0000256" key="1">
    <source>
        <dbReference type="SAM" id="Phobius"/>
    </source>
</evidence>
<keyword evidence="1" id="KW-0472">Membrane</keyword>
<evidence type="ECO:0000256" key="2">
    <source>
        <dbReference type="SAM" id="SignalP"/>
    </source>
</evidence>
<reference evidence="3" key="1">
    <citation type="submission" date="2023-06" db="EMBL/GenBank/DDBJ databases">
        <title>Genomic analysis of the entomopathogenic nematode Steinernema hermaphroditum.</title>
        <authorList>
            <person name="Schwarz E.M."/>
            <person name="Heppert J.K."/>
            <person name="Baniya A."/>
            <person name="Schwartz H.T."/>
            <person name="Tan C.-H."/>
            <person name="Antoshechkin I."/>
            <person name="Sternberg P.W."/>
            <person name="Goodrich-Blair H."/>
            <person name="Dillman A.R."/>
        </authorList>
    </citation>
    <scope>NUCLEOTIDE SEQUENCE</scope>
    <source>
        <strain evidence="3">PS9179</strain>
        <tissue evidence="3">Whole animal</tissue>
    </source>
</reference>
<evidence type="ECO:0008006" key="5">
    <source>
        <dbReference type="Google" id="ProtNLM"/>
    </source>
</evidence>
<dbReference type="EMBL" id="JAUCMV010000005">
    <property type="protein sequence ID" value="KAK0395780.1"/>
    <property type="molecule type" value="Genomic_DNA"/>
</dbReference>
<proteinExistence type="predicted"/>